<sequence>MRIVGLVLRAKPMHLDAVCASLAALPGVELHVRDDSEGKLVVTVEDLPGHGTTETLTQVQLVPHLVCTTLAYEYADDATSDNPPDLSRASATPA</sequence>
<keyword evidence="6" id="KW-1185">Reference proteome</keyword>
<dbReference type="PANTHER" id="PTHR38603">
    <property type="entry name" value="CHAPERONE NAPD"/>
    <property type="match status" value="1"/>
</dbReference>
<dbReference type="GO" id="GO:0051224">
    <property type="term" value="P:negative regulation of protein transport"/>
    <property type="evidence" value="ECO:0007669"/>
    <property type="project" value="UniProtKB-UniRule"/>
</dbReference>
<protein>
    <recommendedName>
        <fullName evidence="4">Chaperone NapD</fullName>
    </recommendedName>
    <alternativeName>
        <fullName evidence="4">NapA signal peptide-binding chaperone NapD</fullName>
    </alternativeName>
</protein>
<organism evidence="5 6">
    <name type="scientific">Niveibacterium umoris</name>
    <dbReference type="NCBI Taxonomy" id="1193620"/>
    <lineage>
        <taxon>Bacteria</taxon>
        <taxon>Pseudomonadati</taxon>
        <taxon>Pseudomonadota</taxon>
        <taxon>Betaproteobacteria</taxon>
        <taxon>Rhodocyclales</taxon>
        <taxon>Rhodocyclaceae</taxon>
        <taxon>Niveibacterium</taxon>
    </lineage>
</organism>
<dbReference type="InterPro" id="IPR005623">
    <property type="entry name" value="Chaperone_NapD_NO3_reduct"/>
</dbReference>
<reference evidence="5 6" key="1">
    <citation type="submission" date="2020-08" db="EMBL/GenBank/DDBJ databases">
        <title>Genomic Encyclopedia of Type Strains, Phase IV (KMG-IV): sequencing the most valuable type-strain genomes for metagenomic binning, comparative biology and taxonomic classification.</title>
        <authorList>
            <person name="Goeker M."/>
        </authorList>
    </citation>
    <scope>NUCLEOTIDE SEQUENCE [LARGE SCALE GENOMIC DNA]</scope>
    <source>
        <strain evidence="5 6">DSM 106739</strain>
    </source>
</reference>
<evidence type="ECO:0000313" key="5">
    <source>
        <dbReference type="EMBL" id="MBB4014194.1"/>
    </source>
</evidence>
<dbReference type="HAMAP" id="MF_02200">
    <property type="entry name" value="NapD"/>
    <property type="match status" value="1"/>
</dbReference>
<evidence type="ECO:0000256" key="3">
    <source>
        <dbReference type="ARBA" id="ARBA00023186"/>
    </source>
</evidence>
<dbReference type="AlphaFoldDB" id="A0A840BNN1"/>
<dbReference type="GO" id="GO:0005737">
    <property type="term" value="C:cytoplasm"/>
    <property type="evidence" value="ECO:0007669"/>
    <property type="project" value="UniProtKB-SubCell"/>
</dbReference>
<comment type="subcellular location">
    <subcellularLocation>
        <location evidence="1 4">Cytoplasm</location>
    </subcellularLocation>
</comment>
<comment type="caution">
    <text evidence="5">The sequence shown here is derived from an EMBL/GenBank/DDBJ whole genome shotgun (WGS) entry which is preliminary data.</text>
</comment>
<dbReference type="GO" id="GO:0005048">
    <property type="term" value="F:signal sequence binding"/>
    <property type="evidence" value="ECO:0007669"/>
    <property type="project" value="UniProtKB-UniRule"/>
</dbReference>
<proteinExistence type="inferred from homology"/>
<keyword evidence="2 4" id="KW-0963">Cytoplasm</keyword>
<evidence type="ECO:0000256" key="4">
    <source>
        <dbReference type="HAMAP-Rule" id="MF_02200"/>
    </source>
</evidence>
<dbReference type="Gene3D" id="3.30.70.920">
    <property type="match status" value="1"/>
</dbReference>
<name>A0A840BNN1_9RHOO</name>
<dbReference type="EMBL" id="JACIET010000002">
    <property type="protein sequence ID" value="MBB4014194.1"/>
    <property type="molecule type" value="Genomic_DNA"/>
</dbReference>
<evidence type="ECO:0000256" key="1">
    <source>
        <dbReference type="ARBA" id="ARBA00004496"/>
    </source>
</evidence>
<comment type="similarity">
    <text evidence="4">Belongs to the NapD family.</text>
</comment>
<dbReference type="Pfam" id="PF03927">
    <property type="entry name" value="NapD"/>
    <property type="match status" value="1"/>
</dbReference>
<dbReference type="PANTHER" id="PTHR38603:SF1">
    <property type="entry name" value="CHAPERONE NAPD"/>
    <property type="match status" value="1"/>
</dbReference>
<comment type="function">
    <text evidence="4">Chaperone for NapA, the catalytic subunit of the periplasmic nitrate reductase. It binds directly and specifically to the twin-arginine signal peptide of NapA, preventing premature interaction with the Tat translocase and premature export.</text>
</comment>
<keyword evidence="3 4" id="KW-0143">Chaperone</keyword>
<gene>
    <name evidence="4" type="primary">napD</name>
    <name evidence="5" type="ORF">GGR36_003540</name>
</gene>
<evidence type="ECO:0000313" key="6">
    <source>
        <dbReference type="Proteomes" id="UP000561045"/>
    </source>
</evidence>
<accession>A0A840BNN1</accession>
<dbReference type="Proteomes" id="UP000561045">
    <property type="component" value="Unassembled WGS sequence"/>
</dbReference>
<evidence type="ECO:0000256" key="2">
    <source>
        <dbReference type="ARBA" id="ARBA00022490"/>
    </source>
</evidence>
<dbReference type="RefSeq" id="WP_183636079.1">
    <property type="nucleotide sequence ID" value="NZ_BAABLE010000005.1"/>
</dbReference>
<comment type="subunit">
    <text evidence="4">Interacts with the cytoplasmic NapA precursor.</text>
</comment>